<keyword evidence="10" id="KW-1185">Reference proteome</keyword>
<sequence>METNVDQLPTLTAAGEKRKRLMQACLVCRRKKTKCDGKKPVCNNCQRLDQVCTYGPLQQKRTRRKKHIDVLEQRLEQMEKLLKPRNETPQSAPWKQQQEHHQQQQLQRQTPFIKNSLPNPDNTDDENILPPINVDHCLTINRNHHQVIDMDRRLLPPRHIMEHIIKRYLDRIYGVSPFFYRDDLLNIDACPVVVLMAITAATAKFSDYSEMLEQPLWLSGERYAEKIRQRINDIVDMPSISHVQVMMLMIMHEFGCARGSRTWVYCGIAGRMVLELGLHKEPTHMVKDGDIISVEAWKNNELRRNVFWGMYIFDRFGGASCARPVLFNDDDIECHLPCQDDCLDSQTAFYSESLDGTELICYEVVDRDSNGGAKSIRLVETKSQNPANRPRCNLGWPTHMVRITSLFSKVATFVNRTLAKSNSPFAPYDMDGNDYSTLTEELDLWCHQLPFAMRNTPANLERHRSDESRDTHRFLLSHILYNALVVFLNRPALTLMDNIKNSDDIPVHLKESIQFGIEKCLAASDNVTIMLTDINLHFKRVFPFLTYLTYSTATVVVHTIFTGTPTEAKKSAEALKSHCLFLQNMRKYFAMADNFFFRIRDFYGLHKNQLQGRDEELNSTSDNLLEINNISSASDSTTLSKTEDQTGSLLGSDSSATNSLKGLLPRSNNQELGDLMCSLDDTFNQLLDQQLQPLFTTTSLIEPPLMNNNDNSSSSNNNNDNNVTGRSWSLYPYDTQHQSGMLPTSTSTEPEYYSVWPFPQVNDVLDSNDSNRIM</sequence>
<evidence type="ECO:0000259" key="8">
    <source>
        <dbReference type="PROSITE" id="PS50048"/>
    </source>
</evidence>
<keyword evidence="6" id="KW-0539">Nucleus</keyword>
<keyword evidence="5" id="KW-0804">Transcription</keyword>
<dbReference type="Proteomes" id="UP000193560">
    <property type="component" value="Unassembled WGS sequence"/>
</dbReference>
<keyword evidence="3" id="KW-0805">Transcription regulation</keyword>
<feature type="region of interest" description="Disordered" evidence="7">
    <location>
        <begin position="635"/>
        <end position="665"/>
    </location>
</feature>
<evidence type="ECO:0000256" key="4">
    <source>
        <dbReference type="ARBA" id="ARBA00023026"/>
    </source>
</evidence>
<dbReference type="GO" id="GO:0006351">
    <property type="term" value="P:DNA-templated transcription"/>
    <property type="evidence" value="ECO:0007669"/>
    <property type="project" value="InterPro"/>
</dbReference>
<dbReference type="InterPro" id="IPR007219">
    <property type="entry name" value="XnlR_reg_dom"/>
</dbReference>
<evidence type="ECO:0000256" key="7">
    <source>
        <dbReference type="SAM" id="MobiDB-lite"/>
    </source>
</evidence>
<evidence type="ECO:0000256" key="3">
    <source>
        <dbReference type="ARBA" id="ARBA00023015"/>
    </source>
</evidence>
<comment type="caution">
    <text evidence="9">The sequence shown here is derived from an EMBL/GenBank/DDBJ whole genome shotgun (WGS) entry which is preliminary data.</text>
</comment>
<dbReference type="CDD" id="cd00067">
    <property type="entry name" value="GAL4"/>
    <property type="match status" value="1"/>
</dbReference>
<dbReference type="SMART" id="SM00906">
    <property type="entry name" value="Fungal_trans"/>
    <property type="match status" value="1"/>
</dbReference>
<dbReference type="InterPro" id="IPR001138">
    <property type="entry name" value="Zn2Cys6_DnaBD"/>
</dbReference>
<evidence type="ECO:0000256" key="1">
    <source>
        <dbReference type="ARBA" id="ARBA00004123"/>
    </source>
</evidence>
<dbReference type="GO" id="GO:0005634">
    <property type="term" value="C:nucleus"/>
    <property type="evidence" value="ECO:0007669"/>
    <property type="project" value="UniProtKB-SubCell"/>
</dbReference>
<accession>A0A1X2I734</accession>
<evidence type="ECO:0000313" key="10">
    <source>
        <dbReference type="Proteomes" id="UP000193560"/>
    </source>
</evidence>
<evidence type="ECO:0000313" key="9">
    <source>
        <dbReference type="EMBL" id="ORZ10785.1"/>
    </source>
</evidence>
<dbReference type="PROSITE" id="PS50048">
    <property type="entry name" value="ZN2_CY6_FUNGAL_2"/>
    <property type="match status" value="1"/>
</dbReference>
<evidence type="ECO:0000256" key="5">
    <source>
        <dbReference type="ARBA" id="ARBA00023163"/>
    </source>
</evidence>
<evidence type="ECO:0000256" key="2">
    <source>
        <dbReference type="ARBA" id="ARBA00022723"/>
    </source>
</evidence>
<feature type="region of interest" description="Disordered" evidence="7">
    <location>
        <begin position="701"/>
        <end position="730"/>
    </location>
</feature>
<proteinExistence type="predicted"/>
<dbReference type="Pfam" id="PF00172">
    <property type="entry name" value="Zn_clus"/>
    <property type="match status" value="1"/>
</dbReference>
<dbReference type="PANTHER" id="PTHR47338:SF27">
    <property type="entry name" value="ZN(II)2CYS6 TRANSCRIPTION FACTOR (EUROFUNG)"/>
    <property type="match status" value="1"/>
</dbReference>
<dbReference type="Pfam" id="PF04082">
    <property type="entry name" value="Fungal_trans"/>
    <property type="match status" value="1"/>
</dbReference>
<dbReference type="CDD" id="cd12148">
    <property type="entry name" value="fungal_TF_MHR"/>
    <property type="match status" value="1"/>
</dbReference>
<keyword evidence="4" id="KW-0843">Virulence</keyword>
<dbReference type="GO" id="GO:0008270">
    <property type="term" value="F:zinc ion binding"/>
    <property type="evidence" value="ECO:0007669"/>
    <property type="project" value="InterPro"/>
</dbReference>
<reference evidence="9 10" key="1">
    <citation type="submission" date="2016-07" db="EMBL/GenBank/DDBJ databases">
        <title>Pervasive Adenine N6-methylation of Active Genes in Fungi.</title>
        <authorList>
            <consortium name="DOE Joint Genome Institute"/>
            <person name="Mondo S.J."/>
            <person name="Dannebaum R.O."/>
            <person name="Kuo R.C."/>
            <person name="Labutti K."/>
            <person name="Haridas S."/>
            <person name="Kuo A."/>
            <person name="Salamov A."/>
            <person name="Ahrendt S.R."/>
            <person name="Lipzen A."/>
            <person name="Sullivan W."/>
            <person name="Andreopoulos W.B."/>
            <person name="Clum A."/>
            <person name="Lindquist E."/>
            <person name="Daum C."/>
            <person name="Ramamoorthy G.K."/>
            <person name="Gryganskyi A."/>
            <person name="Culley D."/>
            <person name="Magnuson J.K."/>
            <person name="James T.Y."/>
            <person name="O'Malley M.A."/>
            <person name="Stajich J.E."/>
            <person name="Spatafora J.W."/>
            <person name="Visel A."/>
            <person name="Grigoriev I.V."/>
        </authorList>
    </citation>
    <scope>NUCLEOTIDE SEQUENCE [LARGE SCALE GENOMIC DNA]</scope>
    <source>
        <strain evidence="9 10">NRRL 1336</strain>
    </source>
</reference>
<keyword evidence="2" id="KW-0479">Metal-binding</keyword>
<dbReference type="GO" id="GO:0000981">
    <property type="term" value="F:DNA-binding transcription factor activity, RNA polymerase II-specific"/>
    <property type="evidence" value="ECO:0007669"/>
    <property type="project" value="InterPro"/>
</dbReference>
<gene>
    <name evidence="9" type="ORF">BCR42DRAFT_422006</name>
</gene>
<dbReference type="Gene3D" id="4.10.240.10">
    <property type="entry name" value="Zn(2)-C6 fungal-type DNA-binding domain"/>
    <property type="match status" value="1"/>
</dbReference>
<dbReference type="SUPFAM" id="SSF57701">
    <property type="entry name" value="Zn2/Cys6 DNA-binding domain"/>
    <property type="match status" value="1"/>
</dbReference>
<dbReference type="AlphaFoldDB" id="A0A1X2I734"/>
<comment type="subcellular location">
    <subcellularLocation>
        <location evidence="1">Nucleus</location>
    </subcellularLocation>
</comment>
<feature type="compositionally biased region" description="Low complexity" evidence="7">
    <location>
        <begin position="707"/>
        <end position="722"/>
    </location>
</feature>
<dbReference type="EMBL" id="MCGE01000023">
    <property type="protein sequence ID" value="ORZ10785.1"/>
    <property type="molecule type" value="Genomic_DNA"/>
</dbReference>
<dbReference type="InterPro" id="IPR050815">
    <property type="entry name" value="TF_fung"/>
</dbReference>
<protein>
    <submittedName>
        <fullName evidence="9">Fungal-specific transcription factor domain-domain-containing protein</fullName>
    </submittedName>
</protein>
<dbReference type="InterPro" id="IPR036864">
    <property type="entry name" value="Zn2-C6_fun-type_DNA-bd_sf"/>
</dbReference>
<feature type="domain" description="Zn(2)-C6 fungal-type" evidence="8">
    <location>
        <begin position="24"/>
        <end position="54"/>
    </location>
</feature>
<evidence type="ECO:0000256" key="6">
    <source>
        <dbReference type="ARBA" id="ARBA00023242"/>
    </source>
</evidence>
<dbReference type="SMART" id="SM00066">
    <property type="entry name" value="GAL4"/>
    <property type="match status" value="1"/>
</dbReference>
<dbReference type="STRING" id="90262.A0A1X2I734"/>
<dbReference type="OrthoDB" id="2123952at2759"/>
<organism evidence="9 10">
    <name type="scientific">Absidia repens</name>
    <dbReference type="NCBI Taxonomy" id="90262"/>
    <lineage>
        <taxon>Eukaryota</taxon>
        <taxon>Fungi</taxon>
        <taxon>Fungi incertae sedis</taxon>
        <taxon>Mucoromycota</taxon>
        <taxon>Mucoromycotina</taxon>
        <taxon>Mucoromycetes</taxon>
        <taxon>Mucorales</taxon>
        <taxon>Cunninghamellaceae</taxon>
        <taxon>Absidia</taxon>
    </lineage>
</organism>
<name>A0A1X2I734_9FUNG</name>
<dbReference type="PROSITE" id="PS00463">
    <property type="entry name" value="ZN2_CY6_FUNGAL_1"/>
    <property type="match status" value="1"/>
</dbReference>
<dbReference type="GO" id="GO:0003677">
    <property type="term" value="F:DNA binding"/>
    <property type="evidence" value="ECO:0007669"/>
    <property type="project" value="InterPro"/>
</dbReference>
<dbReference type="PANTHER" id="PTHR47338">
    <property type="entry name" value="ZN(II)2CYS6 TRANSCRIPTION FACTOR (EUROFUNG)-RELATED"/>
    <property type="match status" value="1"/>
</dbReference>
<feature type="region of interest" description="Disordered" evidence="7">
    <location>
        <begin position="85"/>
        <end position="107"/>
    </location>
</feature>